<dbReference type="Gene3D" id="6.10.250.1800">
    <property type="match status" value="1"/>
</dbReference>
<keyword evidence="7" id="KW-0234">DNA repair</keyword>
<dbReference type="GO" id="GO:0070531">
    <property type="term" value="C:BRCA1-A complex"/>
    <property type="evidence" value="ECO:0007669"/>
    <property type="project" value="InterPro"/>
</dbReference>
<dbReference type="PANTHER" id="PTHR15932:SF2">
    <property type="entry name" value="BRCA1-A COMPLEX SUBUNIT RAP80"/>
    <property type="match status" value="1"/>
</dbReference>
<feature type="compositionally biased region" description="Low complexity" evidence="11">
    <location>
        <begin position="22"/>
        <end position="32"/>
    </location>
</feature>
<keyword evidence="5" id="KW-0227">DNA damage</keyword>
<dbReference type="InterPro" id="IPR003903">
    <property type="entry name" value="UIM_dom"/>
</dbReference>
<feature type="region of interest" description="Disordered" evidence="11">
    <location>
        <begin position="726"/>
        <end position="748"/>
    </location>
</feature>
<dbReference type="CDD" id="cd20912">
    <property type="entry name" value="AIR_RAP80-like"/>
    <property type="match status" value="1"/>
</dbReference>
<name>A0AAD8CYH3_ACIOX</name>
<feature type="compositionally biased region" description="Basic and acidic residues" evidence="11">
    <location>
        <begin position="81"/>
        <end position="100"/>
    </location>
</feature>
<keyword evidence="6" id="KW-0156">Chromatin regulator</keyword>
<keyword evidence="4" id="KW-0677">Repeat</keyword>
<dbReference type="GO" id="GO:0042393">
    <property type="term" value="F:histone binding"/>
    <property type="evidence" value="ECO:0007669"/>
    <property type="project" value="TreeGrafter"/>
</dbReference>
<comment type="subcellular location">
    <subcellularLocation>
        <location evidence="1">Nucleus</location>
    </subcellularLocation>
</comment>
<evidence type="ECO:0000256" key="4">
    <source>
        <dbReference type="ARBA" id="ARBA00022737"/>
    </source>
</evidence>
<evidence type="ECO:0000259" key="12">
    <source>
        <dbReference type="Pfam" id="PF18282"/>
    </source>
</evidence>
<proteinExistence type="inferred from homology"/>
<evidence type="ECO:0000313" key="14">
    <source>
        <dbReference type="Proteomes" id="UP001230051"/>
    </source>
</evidence>
<feature type="compositionally biased region" description="Acidic residues" evidence="11">
    <location>
        <begin position="627"/>
        <end position="638"/>
    </location>
</feature>
<sequence>MPRKRRNPSGEEMAVSRRTRQRTNTNRNTSQSIVISDSESEEGDNGLVQRQDGRSRDREKTKRHSPEMTEEQMLDLAVRMSEQEANQRHEEEEALRKAIEESLCENGVSHKADQSRTEGVQQNPGNKGKEKMHSTQPDASFPGDSQWESVLGNANPKERSPVLVLEKLSQDVVGSCQELGFVACSQECPLTVTPLSAKRTSEGNRLKRKLSFRRTDPVDSYRTDGGEGSSANLCSGKRRGQQGSTTPQEPETCQHPADAPHWPLVQVKRTCRKTEQNRSPLRMEEDASLNVITLDDFQDSESLLKSSSGPQCLQSGDQSPILLLGSQDVAGSCQEMSSLTCSQSPLTFSPLRSPLPSANQDSPYPKSPTFHKRKNEGNRLRRTFSRRDTVHRNRADGGESSSANLSSGDGRGKQGSTPPQKPETSQHCAAAPREDSNTPLSCPSTQAATEGAGSMPRGEGAVHYYWGVPFCPQGLNPDDYTKVILCQLEVYEKSLKQAQRGLLRKAEWGEPVLTGPPETPPSRRTRLSRLGKGAGMSRSFQGSQSPRDSEQEGEEEESSQQDKEGREIREEEEQQEEETSNSQQQAASSAMIRAEGTTETWLNLRRRRGLREERSPREPEEQQEQRAEEDEEEMDLDVCPETQVSEESSQPLLKDSPAQTQSLEDVVEKPGSAPVSQRAQRVECPICMQSFPQNRIEMHAAYCDGTRESEEVVVEEEEETASQVMSLRRSIRKADSSDAAEPSSSCSDRSAQKEKCCTCQTWISVKEYHGHVDNCISRGRNWKSEKLLPALKHSERKDSGNAEVGTSDSFFNHREDGGLVSCLDVEEQEPGSGGDEPACPFQLSDSPIRSYVPISQATDCLVDFKKQLTGSTEGQKRKRKRGRYR</sequence>
<dbReference type="EMBL" id="JAGXEW010000022">
    <property type="protein sequence ID" value="KAK1159185.1"/>
    <property type="molecule type" value="Genomic_DNA"/>
</dbReference>
<feature type="compositionally biased region" description="Polar residues" evidence="11">
    <location>
        <begin position="642"/>
        <end position="663"/>
    </location>
</feature>
<evidence type="ECO:0000256" key="1">
    <source>
        <dbReference type="ARBA" id="ARBA00004123"/>
    </source>
</evidence>
<feature type="region of interest" description="Disordered" evidence="11">
    <location>
        <begin position="510"/>
        <end position="679"/>
    </location>
</feature>
<dbReference type="InterPro" id="IPR040714">
    <property type="entry name" value="RAP80_UIM"/>
</dbReference>
<keyword evidence="14" id="KW-1185">Reference proteome</keyword>
<feature type="compositionally biased region" description="Basic and acidic residues" evidence="11">
    <location>
        <begin position="213"/>
        <end position="225"/>
    </location>
</feature>
<feature type="region of interest" description="Disordered" evidence="11">
    <location>
        <begin position="197"/>
        <end position="258"/>
    </location>
</feature>
<comment type="similarity">
    <text evidence="2">Belongs to the RAP80 family.</text>
</comment>
<evidence type="ECO:0000256" key="8">
    <source>
        <dbReference type="ARBA" id="ARBA00023242"/>
    </source>
</evidence>
<evidence type="ECO:0000256" key="11">
    <source>
        <dbReference type="SAM" id="MobiDB-lite"/>
    </source>
</evidence>
<evidence type="ECO:0000256" key="3">
    <source>
        <dbReference type="ARBA" id="ARBA00021660"/>
    </source>
</evidence>
<comment type="caution">
    <text evidence="13">The sequence shown here is derived from an EMBL/GenBank/DDBJ whole genome shotgun (WGS) entry which is preliminary data.</text>
</comment>
<feature type="compositionally biased region" description="Basic and acidic residues" evidence="11">
    <location>
        <begin position="51"/>
        <end position="67"/>
    </location>
</feature>
<gene>
    <name evidence="13" type="primary">Uimc1</name>
    <name evidence="13" type="ORF">AOXY_G21800</name>
</gene>
<feature type="compositionally biased region" description="Low complexity" evidence="11">
    <location>
        <begin position="580"/>
        <end position="590"/>
    </location>
</feature>
<protein>
    <recommendedName>
        <fullName evidence="3">BRCA1-A complex subunit RAP80</fullName>
    </recommendedName>
    <alternativeName>
        <fullName evidence="10">Receptor-associated protein 80</fullName>
    </alternativeName>
    <alternativeName>
        <fullName evidence="9">Ubiquitin interaction motif-containing protein 1</fullName>
    </alternativeName>
</protein>
<feature type="domain" description="RAP80 N-terminal" evidence="12">
    <location>
        <begin position="62"/>
        <end position="104"/>
    </location>
</feature>
<keyword evidence="8" id="KW-0539">Nucleus</keyword>
<evidence type="ECO:0000256" key="9">
    <source>
        <dbReference type="ARBA" id="ARBA00029973"/>
    </source>
</evidence>
<feature type="compositionally biased region" description="Polar residues" evidence="11">
    <location>
        <begin position="414"/>
        <end position="427"/>
    </location>
</feature>
<evidence type="ECO:0000256" key="2">
    <source>
        <dbReference type="ARBA" id="ARBA00006465"/>
    </source>
</evidence>
<organism evidence="13 14">
    <name type="scientific">Acipenser oxyrinchus oxyrinchus</name>
    <dbReference type="NCBI Taxonomy" id="40147"/>
    <lineage>
        <taxon>Eukaryota</taxon>
        <taxon>Metazoa</taxon>
        <taxon>Chordata</taxon>
        <taxon>Craniata</taxon>
        <taxon>Vertebrata</taxon>
        <taxon>Euteleostomi</taxon>
        <taxon>Actinopterygii</taxon>
        <taxon>Chondrostei</taxon>
        <taxon>Acipenseriformes</taxon>
        <taxon>Acipenseridae</taxon>
        <taxon>Acipenser</taxon>
    </lineage>
</organism>
<dbReference type="AlphaFoldDB" id="A0AAD8CYH3"/>
<dbReference type="PROSITE" id="PS50330">
    <property type="entry name" value="UIM"/>
    <property type="match status" value="1"/>
</dbReference>
<dbReference type="InterPro" id="IPR038868">
    <property type="entry name" value="RAP80"/>
</dbReference>
<dbReference type="GO" id="GO:0070530">
    <property type="term" value="F:K63-linked polyubiquitin modification-dependent protein binding"/>
    <property type="evidence" value="ECO:0007669"/>
    <property type="project" value="InterPro"/>
</dbReference>
<dbReference type="PANTHER" id="PTHR15932">
    <property type="entry name" value="UBIQUITIN INTERACTION MOTIF-CONTAINING PROTEIN 1"/>
    <property type="match status" value="1"/>
</dbReference>
<feature type="region of interest" description="Disordered" evidence="11">
    <location>
        <begin position="1"/>
        <end position="157"/>
    </location>
</feature>
<feature type="compositionally biased region" description="Acidic residues" evidence="11">
    <location>
        <begin position="570"/>
        <end position="579"/>
    </location>
</feature>
<feature type="compositionally biased region" description="Polar residues" evidence="11">
    <location>
        <begin position="437"/>
        <end position="448"/>
    </location>
</feature>
<feature type="compositionally biased region" description="Polar residues" evidence="11">
    <location>
        <begin position="241"/>
        <end position="251"/>
    </location>
</feature>
<evidence type="ECO:0000256" key="7">
    <source>
        <dbReference type="ARBA" id="ARBA00023204"/>
    </source>
</evidence>
<evidence type="ECO:0000256" key="6">
    <source>
        <dbReference type="ARBA" id="ARBA00022853"/>
    </source>
</evidence>
<evidence type="ECO:0000313" key="13">
    <source>
        <dbReference type="EMBL" id="KAK1159185.1"/>
    </source>
</evidence>
<dbReference type="GO" id="GO:0006325">
    <property type="term" value="P:chromatin organization"/>
    <property type="evidence" value="ECO:0007669"/>
    <property type="project" value="UniProtKB-KW"/>
</dbReference>
<dbReference type="GO" id="GO:0006302">
    <property type="term" value="P:double-strand break repair"/>
    <property type="evidence" value="ECO:0007669"/>
    <property type="project" value="InterPro"/>
</dbReference>
<feature type="compositionally biased region" description="Basic and acidic residues" evidence="11">
    <location>
        <begin position="610"/>
        <end position="626"/>
    </location>
</feature>
<feature type="compositionally biased region" description="Basic and acidic residues" evidence="11">
    <location>
        <begin position="560"/>
        <end position="569"/>
    </location>
</feature>
<dbReference type="GO" id="GO:0045739">
    <property type="term" value="P:positive regulation of DNA repair"/>
    <property type="evidence" value="ECO:0007669"/>
    <property type="project" value="TreeGrafter"/>
</dbReference>
<feature type="region of interest" description="Disordered" evidence="11">
    <location>
        <begin position="350"/>
        <end position="455"/>
    </location>
</feature>
<feature type="compositionally biased region" description="Low complexity" evidence="11">
    <location>
        <begin position="737"/>
        <end position="748"/>
    </location>
</feature>
<dbReference type="Proteomes" id="UP001230051">
    <property type="component" value="Unassembled WGS sequence"/>
</dbReference>
<feature type="compositionally biased region" description="Basic and acidic residues" evidence="11">
    <location>
        <begin position="375"/>
        <end position="397"/>
    </location>
</feature>
<evidence type="ECO:0000256" key="5">
    <source>
        <dbReference type="ARBA" id="ARBA00022763"/>
    </source>
</evidence>
<evidence type="ECO:0000256" key="10">
    <source>
        <dbReference type="ARBA" id="ARBA00031558"/>
    </source>
</evidence>
<reference evidence="13" key="1">
    <citation type="submission" date="2022-02" db="EMBL/GenBank/DDBJ databases">
        <title>Atlantic sturgeon de novo genome assembly.</title>
        <authorList>
            <person name="Stock M."/>
            <person name="Klopp C."/>
            <person name="Guiguen Y."/>
            <person name="Cabau C."/>
            <person name="Parinello H."/>
            <person name="Santidrian Yebra-Pimentel E."/>
            <person name="Kuhl H."/>
            <person name="Dirks R.P."/>
            <person name="Guessner J."/>
            <person name="Wuertz S."/>
            <person name="Du K."/>
            <person name="Schartl M."/>
        </authorList>
    </citation>
    <scope>NUCLEOTIDE SEQUENCE</scope>
    <source>
        <strain evidence="13">STURGEONOMICS-FGT-2020</strain>
        <tissue evidence="13">Whole blood</tissue>
    </source>
</reference>
<accession>A0AAD8CYH3</accession>
<dbReference type="Pfam" id="PF18282">
    <property type="entry name" value="RAP80_UIM"/>
    <property type="match status" value="1"/>
</dbReference>
<dbReference type="SMART" id="SM00726">
    <property type="entry name" value="UIM"/>
    <property type="match status" value="2"/>
</dbReference>